<name>D2VVI1_NAEGR</name>
<feature type="transmembrane region" description="Helical" evidence="10">
    <location>
        <begin position="320"/>
        <end position="338"/>
    </location>
</feature>
<evidence type="ECO:0000313" key="11">
    <source>
        <dbReference type="EMBL" id="EFC39116.1"/>
    </source>
</evidence>
<dbReference type="OrthoDB" id="67566at2759"/>
<dbReference type="Gene3D" id="1.20.1070.10">
    <property type="entry name" value="Rhodopsin 7-helix transmembrane proteins"/>
    <property type="match status" value="1"/>
</dbReference>
<evidence type="ECO:0000256" key="1">
    <source>
        <dbReference type="ARBA" id="ARBA00002791"/>
    </source>
</evidence>
<feature type="compositionally biased region" description="Acidic residues" evidence="9">
    <location>
        <begin position="289"/>
        <end position="302"/>
    </location>
</feature>
<evidence type="ECO:0000256" key="6">
    <source>
        <dbReference type="ARBA" id="ARBA00022824"/>
    </source>
</evidence>
<keyword evidence="8 10" id="KW-0472">Membrane</keyword>
<evidence type="ECO:0000256" key="9">
    <source>
        <dbReference type="SAM" id="MobiDB-lite"/>
    </source>
</evidence>
<accession>D2VVI1</accession>
<keyword evidence="7 10" id="KW-1133">Transmembrane helix</keyword>
<dbReference type="Proteomes" id="UP000006671">
    <property type="component" value="Unassembled WGS sequence"/>
</dbReference>
<dbReference type="PANTHER" id="PTHR12692">
    <property type="entry name" value="DOLICHYL-DIPHOSPHOOLIGOSACCHARIDE--PROTEIN GLYCOSYLTRANSFERASE-RELATED"/>
    <property type="match status" value="1"/>
</dbReference>
<sequence>MHQCLHCKLYRDLLKKYVNSFTNEMKGILIEFTPQSQELVIQKLKLTHLPSVTIQSKYTDQLYDCNLKENQLWECVKDAFKQSDHDLYENLKDFINMDDIKDLYLKYKNEYSSSSSNNQQQHNQQQNNHSNESPLFDFSSLKSITKIVLIAFCIVGFVIGISTLQNLLNGTRYMIFILCILTYILCMSGTVFNMIQNPPPYQYNPRENSISFFYPSMRMSFALEGYIATFVIVISSFYFIAIPYYGYYDNNNNTNNNTDNITTITSNTNNTKNTNKKNKNKNGKKKNEEEVEEEEVVEEELNEEKKKEDSHYKSVLKRLFFIWGFFITFTAAMIFFMIKTSFYLSDTPYHGWVQLLLAIFNH</sequence>
<evidence type="ECO:0000256" key="10">
    <source>
        <dbReference type="SAM" id="Phobius"/>
    </source>
</evidence>
<keyword evidence="6" id="KW-0256">Endoplasmic reticulum</keyword>
<keyword evidence="5" id="KW-0732">Signal</keyword>
<evidence type="ECO:0000313" key="12">
    <source>
        <dbReference type="Proteomes" id="UP000006671"/>
    </source>
</evidence>
<dbReference type="PANTHER" id="PTHR12692:SF0">
    <property type="entry name" value="GH11935P"/>
    <property type="match status" value="1"/>
</dbReference>
<dbReference type="InParanoid" id="D2VVI1"/>
<dbReference type="VEuPathDB" id="AmoebaDB:NAEGRDRAFT_81382"/>
<keyword evidence="4 10" id="KW-0812">Transmembrane</keyword>
<evidence type="ECO:0000256" key="4">
    <source>
        <dbReference type="ARBA" id="ARBA00022692"/>
    </source>
</evidence>
<feature type="transmembrane region" description="Helical" evidence="10">
    <location>
        <begin position="173"/>
        <end position="195"/>
    </location>
</feature>
<dbReference type="GO" id="GO:0008250">
    <property type="term" value="C:oligosaccharyltransferase complex"/>
    <property type="evidence" value="ECO:0007669"/>
    <property type="project" value="TreeGrafter"/>
</dbReference>
<feature type="transmembrane region" description="Helical" evidence="10">
    <location>
        <begin position="226"/>
        <end position="247"/>
    </location>
</feature>
<gene>
    <name evidence="11" type="ORF">NAEGRDRAFT_81382</name>
</gene>
<reference evidence="11 12" key="1">
    <citation type="journal article" date="2010" name="Cell">
        <title>The genome of Naegleria gruberi illuminates early eukaryotic versatility.</title>
        <authorList>
            <person name="Fritz-Laylin L.K."/>
            <person name="Prochnik S.E."/>
            <person name="Ginger M.L."/>
            <person name="Dacks J.B."/>
            <person name="Carpenter M.L."/>
            <person name="Field M.C."/>
            <person name="Kuo A."/>
            <person name="Paredez A."/>
            <person name="Chapman J."/>
            <person name="Pham J."/>
            <person name="Shu S."/>
            <person name="Neupane R."/>
            <person name="Cipriano M."/>
            <person name="Mancuso J."/>
            <person name="Tu H."/>
            <person name="Salamov A."/>
            <person name="Lindquist E."/>
            <person name="Shapiro H."/>
            <person name="Lucas S."/>
            <person name="Grigoriev I.V."/>
            <person name="Cande W.Z."/>
            <person name="Fulton C."/>
            <person name="Rokhsar D.S."/>
            <person name="Dawson S.C."/>
        </authorList>
    </citation>
    <scope>NUCLEOTIDE SEQUENCE [LARGE SCALE GENOMIC DNA]</scope>
    <source>
        <strain evidence="11 12">NEG-M</strain>
    </source>
</reference>
<feature type="compositionally biased region" description="Low complexity" evidence="9">
    <location>
        <begin position="259"/>
        <end position="273"/>
    </location>
</feature>
<dbReference type="InterPro" id="IPR021149">
    <property type="entry name" value="OligosaccharylTrfase_OST3/OST6"/>
</dbReference>
<evidence type="ECO:0000256" key="7">
    <source>
        <dbReference type="ARBA" id="ARBA00022989"/>
    </source>
</evidence>
<evidence type="ECO:0000256" key="2">
    <source>
        <dbReference type="ARBA" id="ARBA00004477"/>
    </source>
</evidence>
<evidence type="ECO:0000256" key="3">
    <source>
        <dbReference type="ARBA" id="ARBA00009561"/>
    </source>
</evidence>
<dbReference type="GeneID" id="8854008"/>
<evidence type="ECO:0000256" key="5">
    <source>
        <dbReference type="ARBA" id="ARBA00022729"/>
    </source>
</evidence>
<feature type="transmembrane region" description="Helical" evidence="10">
    <location>
        <begin position="147"/>
        <end position="167"/>
    </location>
</feature>
<comment type="similarity">
    <text evidence="3">Belongs to the OST3/OST6 family.</text>
</comment>
<dbReference type="GO" id="GO:0018279">
    <property type="term" value="P:protein N-linked glycosylation via asparagine"/>
    <property type="evidence" value="ECO:0007669"/>
    <property type="project" value="TreeGrafter"/>
</dbReference>
<comment type="subcellular location">
    <subcellularLocation>
        <location evidence="2">Endoplasmic reticulum membrane</location>
        <topology evidence="2">Multi-pass membrane protein</topology>
    </subcellularLocation>
</comment>
<feature type="compositionally biased region" description="Basic residues" evidence="9">
    <location>
        <begin position="274"/>
        <end position="284"/>
    </location>
</feature>
<dbReference type="EMBL" id="GG738902">
    <property type="protein sequence ID" value="EFC39116.1"/>
    <property type="molecule type" value="Genomic_DNA"/>
</dbReference>
<dbReference type="AlphaFoldDB" id="D2VVI1"/>
<protein>
    <recommendedName>
        <fullName evidence="13">Thioredoxin domain-containing protein</fullName>
    </recommendedName>
</protein>
<evidence type="ECO:0008006" key="13">
    <source>
        <dbReference type="Google" id="ProtNLM"/>
    </source>
</evidence>
<comment type="function">
    <text evidence="1">Subunit of the oligosaccharyl transferase (OST) complex that catalyzes the initial transfer of a defined glycan (Glc(3)Man(9)GlcNAc(2) in eukaryotes) from the lipid carrier dolichol-pyrophosphate to an asparagine residue within an Asn-X-Ser/Thr consensus motif in nascent polypeptide chains, the first step in protein N-glycosylation. N-glycosylation occurs cotranslationally and the complex associates with the Sec61 complex at the channel-forming translocon complex that mediates protein translocation across the endoplasmic reticulum (ER). All subunits are required for a maximal enzyme activity.</text>
</comment>
<dbReference type="TCDB" id="1.A.76.1.12">
    <property type="family name" value="the magnesium transporter1 (magt1) family"/>
</dbReference>
<feature type="region of interest" description="Disordered" evidence="9">
    <location>
        <begin position="259"/>
        <end position="303"/>
    </location>
</feature>
<dbReference type="RefSeq" id="XP_002671860.1">
    <property type="nucleotide sequence ID" value="XM_002671814.1"/>
</dbReference>
<dbReference type="Pfam" id="PF04756">
    <property type="entry name" value="OST3_OST6"/>
    <property type="match status" value="1"/>
</dbReference>
<proteinExistence type="inferred from homology"/>
<dbReference type="OMA" id="MRMSFAL"/>
<keyword evidence="12" id="KW-1185">Reference proteome</keyword>
<evidence type="ECO:0000256" key="8">
    <source>
        <dbReference type="ARBA" id="ARBA00023136"/>
    </source>
</evidence>
<organism evidence="12">
    <name type="scientific">Naegleria gruberi</name>
    <name type="common">Amoeba</name>
    <dbReference type="NCBI Taxonomy" id="5762"/>
    <lineage>
        <taxon>Eukaryota</taxon>
        <taxon>Discoba</taxon>
        <taxon>Heterolobosea</taxon>
        <taxon>Tetramitia</taxon>
        <taxon>Eutetramitia</taxon>
        <taxon>Vahlkampfiidae</taxon>
        <taxon>Naegleria</taxon>
    </lineage>
</organism>
<dbReference type="KEGG" id="ngr:NAEGRDRAFT_81382"/>